<evidence type="ECO:0000256" key="1">
    <source>
        <dbReference type="ARBA" id="ARBA00022729"/>
    </source>
</evidence>
<feature type="signal peptide" evidence="3">
    <location>
        <begin position="1"/>
        <end position="19"/>
    </location>
</feature>
<proteinExistence type="predicted"/>
<dbReference type="Proteomes" id="UP001595791">
    <property type="component" value="Unassembled WGS sequence"/>
</dbReference>
<sequence length="278" mass="31888">MSLSLRLVLSLLTASVASADELPRRHLVCYNDLLAPYFMRGSTGYAGLNTDLVAQAAKRLGITVEFREMPWKRLEWEIRRGRDSLVECAFAFSRTPEREAYMEYTNVVMQRTEYVLFVRKDDPFATLSDFRGRVIGVRRGFRLPEAIQHGVAKHHFSIEEADDEQSNFRKLAARRLDAVLINLDVGLYVLAQMQETGIRPLLPPLSYLDNYLVFTRGKNLGNLIPAFDRELARMQQDGTQARLRSQYLGTPLPSSSDYRSSRSGRMRTLRQTEQGKKF</sequence>
<accession>A0ABV8MTY3</accession>
<keyword evidence="6" id="KW-1185">Reference proteome</keyword>
<feature type="domain" description="Solute-binding protein family 3/N-terminal" evidence="4">
    <location>
        <begin position="25"/>
        <end position="251"/>
    </location>
</feature>
<evidence type="ECO:0000313" key="5">
    <source>
        <dbReference type="EMBL" id="MFC4160556.1"/>
    </source>
</evidence>
<evidence type="ECO:0000259" key="4">
    <source>
        <dbReference type="SMART" id="SM00062"/>
    </source>
</evidence>
<evidence type="ECO:0000256" key="3">
    <source>
        <dbReference type="SAM" id="SignalP"/>
    </source>
</evidence>
<protein>
    <submittedName>
        <fullName evidence="5">Substrate-binding periplasmic protein</fullName>
    </submittedName>
</protein>
<dbReference type="SUPFAM" id="SSF53850">
    <property type="entry name" value="Periplasmic binding protein-like II"/>
    <property type="match status" value="1"/>
</dbReference>
<dbReference type="PANTHER" id="PTHR35936:SF25">
    <property type="entry name" value="ABC TRANSPORTER SUBSTRATE-BINDING PROTEIN"/>
    <property type="match status" value="1"/>
</dbReference>
<feature type="region of interest" description="Disordered" evidence="2">
    <location>
        <begin position="246"/>
        <end position="278"/>
    </location>
</feature>
<keyword evidence="1 3" id="KW-0732">Signal</keyword>
<dbReference type="Pfam" id="PF00497">
    <property type="entry name" value="SBP_bac_3"/>
    <property type="match status" value="1"/>
</dbReference>
<feature type="chain" id="PRO_5045966688" evidence="3">
    <location>
        <begin position="20"/>
        <end position="278"/>
    </location>
</feature>
<dbReference type="InterPro" id="IPR001638">
    <property type="entry name" value="Solute-binding_3/MltF_N"/>
</dbReference>
<dbReference type="SMART" id="SM00062">
    <property type="entry name" value="PBPb"/>
    <property type="match status" value="1"/>
</dbReference>
<evidence type="ECO:0000256" key="2">
    <source>
        <dbReference type="SAM" id="MobiDB-lite"/>
    </source>
</evidence>
<name>A0ABV8MTY3_9NEIS</name>
<evidence type="ECO:0000313" key="6">
    <source>
        <dbReference type="Proteomes" id="UP001595791"/>
    </source>
</evidence>
<dbReference type="RefSeq" id="WP_378165513.1">
    <property type="nucleotide sequence ID" value="NZ_JBHSBU010000001.1"/>
</dbReference>
<dbReference type="Gene3D" id="3.40.190.10">
    <property type="entry name" value="Periplasmic binding protein-like II"/>
    <property type="match status" value="2"/>
</dbReference>
<reference evidence="6" key="1">
    <citation type="journal article" date="2019" name="Int. J. Syst. Evol. Microbiol.">
        <title>The Global Catalogue of Microorganisms (GCM) 10K type strain sequencing project: providing services to taxonomists for standard genome sequencing and annotation.</title>
        <authorList>
            <consortium name="The Broad Institute Genomics Platform"/>
            <consortium name="The Broad Institute Genome Sequencing Center for Infectious Disease"/>
            <person name="Wu L."/>
            <person name="Ma J."/>
        </authorList>
    </citation>
    <scope>NUCLEOTIDE SEQUENCE [LARGE SCALE GENOMIC DNA]</scope>
    <source>
        <strain evidence="6">LMG 29894</strain>
    </source>
</reference>
<comment type="caution">
    <text evidence="5">The sequence shown here is derived from an EMBL/GenBank/DDBJ whole genome shotgun (WGS) entry which is preliminary data.</text>
</comment>
<dbReference type="PANTHER" id="PTHR35936">
    <property type="entry name" value="MEMBRANE-BOUND LYTIC MUREIN TRANSGLYCOSYLASE F"/>
    <property type="match status" value="1"/>
</dbReference>
<organism evidence="5 6">
    <name type="scientific">Chitinimonas lacunae</name>
    <dbReference type="NCBI Taxonomy" id="1963018"/>
    <lineage>
        <taxon>Bacteria</taxon>
        <taxon>Pseudomonadati</taxon>
        <taxon>Pseudomonadota</taxon>
        <taxon>Betaproteobacteria</taxon>
        <taxon>Neisseriales</taxon>
        <taxon>Chitinibacteraceae</taxon>
        <taxon>Chitinimonas</taxon>
    </lineage>
</organism>
<dbReference type="EMBL" id="JBHSBU010000001">
    <property type="protein sequence ID" value="MFC4160556.1"/>
    <property type="molecule type" value="Genomic_DNA"/>
</dbReference>
<gene>
    <name evidence="5" type="ORF">ACFOW7_14545</name>
</gene>